<keyword evidence="3" id="KW-1185">Reference proteome</keyword>
<dbReference type="CDD" id="cd07262">
    <property type="entry name" value="VOC_like"/>
    <property type="match status" value="1"/>
</dbReference>
<dbReference type="InterPro" id="IPR037523">
    <property type="entry name" value="VOC_core"/>
</dbReference>
<dbReference type="AlphaFoldDB" id="A0A975TYL0"/>
<gene>
    <name evidence="2" type="ORF">KUL25_10095</name>
</gene>
<dbReference type="InterPro" id="IPR029068">
    <property type="entry name" value="Glyas_Bleomycin-R_OHBP_Dase"/>
</dbReference>
<dbReference type="RefSeq" id="WP_257892840.1">
    <property type="nucleotide sequence ID" value="NZ_JAIMBW010000001.1"/>
</dbReference>
<dbReference type="Gene3D" id="3.10.180.10">
    <property type="entry name" value="2,3-Dihydroxybiphenyl 1,2-Dioxygenase, domain 1"/>
    <property type="match status" value="1"/>
</dbReference>
<accession>A0A975TYL0</accession>
<dbReference type="InterPro" id="IPR004360">
    <property type="entry name" value="Glyas_Fos-R_dOase_dom"/>
</dbReference>
<dbReference type="PANTHER" id="PTHR35006">
    <property type="entry name" value="GLYOXALASE FAMILY PROTEIN (AFU_ORTHOLOGUE AFUA_5G14830)"/>
    <property type="match status" value="1"/>
</dbReference>
<sequence length="130" mass="13564">MIDHSGLSVSDFEAAKAFYSAALAPLGSRYLFTVPPEHTEGVAVGGFGQDRPQFWIHAGAAQSPPVHFAFTAASRAQVDAFHAAALAAGGTDNGAPGLRPHYHPDYYGAFVLDPDGNNIEAVCHAPDATT</sequence>
<dbReference type="PROSITE" id="PS51819">
    <property type="entry name" value="VOC"/>
    <property type="match status" value="1"/>
</dbReference>
<dbReference type="Proteomes" id="UP000693972">
    <property type="component" value="Unassembled WGS sequence"/>
</dbReference>
<proteinExistence type="predicted"/>
<evidence type="ECO:0000259" key="1">
    <source>
        <dbReference type="PROSITE" id="PS51819"/>
    </source>
</evidence>
<evidence type="ECO:0000313" key="3">
    <source>
        <dbReference type="Proteomes" id="UP000693972"/>
    </source>
</evidence>
<protein>
    <submittedName>
        <fullName evidence="2">VOC family protein</fullName>
    </submittedName>
</protein>
<reference evidence="2 3" key="1">
    <citation type="submission" date="2021-07" db="EMBL/GenBank/DDBJ databases">
        <title>Karlodiniumbacter phycospheric gen. nov., sp. nov., a phycosphere bacterium isolated from karlodinium veneficum.</title>
        <authorList>
            <person name="Peng Y."/>
            <person name="Jiang L."/>
            <person name="Lee J."/>
        </authorList>
    </citation>
    <scope>NUCLEOTIDE SEQUENCE</scope>
    <source>
        <strain evidence="2 3">N5</strain>
    </source>
</reference>
<dbReference type="PANTHER" id="PTHR35006:SF2">
    <property type="entry name" value="GLYOXALASE FAMILY PROTEIN (AFU_ORTHOLOGUE AFUA_5G14830)"/>
    <property type="match status" value="1"/>
</dbReference>
<dbReference type="Pfam" id="PF00903">
    <property type="entry name" value="Glyoxalase"/>
    <property type="match status" value="1"/>
</dbReference>
<dbReference type="EMBL" id="CP078073">
    <property type="protein sequence ID" value="QXL89820.1"/>
    <property type="molecule type" value="Genomic_DNA"/>
</dbReference>
<dbReference type="EMBL" id="JAIMBW010000001">
    <property type="protein sequence ID" value="MBY4893115.1"/>
    <property type="molecule type" value="Genomic_DNA"/>
</dbReference>
<evidence type="ECO:0000313" key="2">
    <source>
        <dbReference type="EMBL" id="QXL89820.1"/>
    </source>
</evidence>
<feature type="domain" description="VOC" evidence="1">
    <location>
        <begin position="1"/>
        <end position="124"/>
    </location>
</feature>
<name>A0A975TYL0_9RHOB</name>
<organism evidence="2">
    <name type="scientific">Gymnodinialimonas phycosphaerae</name>
    <dbReference type="NCBI Taxonomy" id="2841589"/>
    <lineage>
        <taxon>Bacteria</taxon>
        <taxon>Pseudomonadati</taxon>
        <taxon>Pseudomonadota</taxon>
        <taxon>Alphaproteobacteria</taxon>
        <taxon>Rhodobacterales</taxon>
        <taxon>Paracoccaceae</taxon>
        <taxon>Gymnodinialimonas</taxon>
    </lineage>
</organism>
<dbReference type="SUPFAM" id="SSF54593">
    <property type="entry name" value="Glyoxalase/Bleomycin resistance protein/Dihydroxybiphenyl dioxygenase"/>
    <property type="match status" value="1"/>
</dbReference>